<dbReference type="InterPro" id="IPR010946">
    <property type="entry name" value="GGGP_synth"/>
</dbReference>
<comment type="catalytic activity">
    <reaction evidence="9 10">
        <text>sn-glycerol 1-phosphate + (2E,6E,10E)-geranylgeranyl diphosphate = sn-3-O-(geranylgeranyl)glycerol 1-phosphate + diphosphate</text>
        <dbReference type="Rhea" id="RHEA:23404"/>
        <dbReference type="ChEBI" id="CHEBI:33019"/>
        <dbReference type="ChEBI" id="CHEBI:57677"/>
        <dbReference type="ChEBI" id="CHEBI:57685"/>
        <dbReference type="ChEBI" id="CHEBI:58756"/>
        <dbReference type="EC" id="2.5.1.41"/>
    </reaction>
</comment>
<accession>A0A133U301</accession>
<evidence type="ECO:0000256" key="4">
    <source>
        <dbReference type="ARBA" id="ARBA00022723"/>
    </source>
</evidence>
<dbReference type="InterPro" id="IPR050064">
    <property type="entry name" value="IGPS_HisA/HisF"/>
</dbReference>
<dbReference type="PANTHER" id="PTHR21235">
    <property type="entry name" value="IMIDAZOLE GLYCEROL PHOSPHATE SYNTHASE SUBUNIT HISF/H IGP SYNTHASE SUBUNIT HISF/H"/>
    <property type="match status" value="1"/>
</dbReference>
<evidence type="ECO:0000313" key="11">
    <source>
        <dbReference type="EMBL" id="KXA88564.1"/>
    </source>
</evidence>
<evidence type="ECO:0000256" key="10">
    <source>
        <dbReference type="HAMAP-Rule" id="MF_00112"/>
    </source>
</evidence>
<keyword evidence="6 10" id="KW-0443">Lipid metabolism</keyword>
<evidence type="ECO:0000256" key="3">
    <source>
        <dbReference type="ARBA" id="ARBA00022679"/>
    </source>
</evidence>
<dbReference type="GO" id="GO:0000287">
    <property type="term" value="F:magnesium ion binding"/>
    <property type="evidence" value="ECO:0007669"/>
    <property type="project" value="UniProtKB-UniRule"/>
</dbReference>
<feature type="binding site" evidence="10">
    <location>
        <begin position="224"/>
        <end position="225"/>
    </location>
    <ligand>
        <name>sn-glycerol 1-phosphate</name>
        <dbReference type="ChEBI" id="CHEBI:57685"/>
    </ligand>
</feature>
<dbReference type="Gene3D" id="3.20.20.390">
    <property type="entry name" value="FMN-linked oxidoreductases"/>
    <property type="match status" value="1"/>
</dbReference>
<name>A0A133U301_9EURY</name>
<dbReference type="SUPFAM" id="SSF51395">
    <property type="entry name" value="FMN-linked oxidoreductases"/>
    <property type="match status" value="1"/>
</dbReference>
<comment type="subcellular location">
    <subcellularLocation>
        <location evidence="10">Cytoplasm</location>
    </subcellularLocation>
</comment>
<keyword evidence="7 10" id="KW-0594">Phospholipid biosynthesis</keyword>
<dbReference type="PATRIC" id="fig|1698260.3.peg.121"/>
<gene>
    <name evidence="11" type="ORF">AKJ61_04650</name>
</gene>
<evidence type="ECO:0000256" key="5">
    <source>
        <dbReference type="ARBA" id="ARBA00022842"/>
    </source>
</evidence>
<organism evidence="11 12">
    <name type="scientific">candidate division MSBL1 archaeon SCGC-AAA259B11</name>
    <dbReference type="NCBI Taxonomy" id="1698260"/>
    <lineage>
        <taxon>Archaea</taxon>
        <taxon>Methanobacteriati</taxon>
        <taxon>Methanobacteriota</taxon>
        <taxon>candidate division MSBL1</taxon>
    </lineage>
</organism>
<keyword evidence="12" id="KW-1185">Reference proteome</keyword>
<evidence type="ECO:0000256" key="1">
    <source>
        <dbReference type="ARBA" id="ARBA00022490"/>
    </source>
</evidence>
<dbReference type="Proteomes" id="UP000070184">
    <property type="component" value="Unassembled WGS sequence"/>
</dbReference>
<dbReference type="Pfam" id="PF01884">
    <property type="entry name" value="PcrB"/>
    <property type="match status" value="1"/>
</dbReference>
<dbReference type="NCBIfam" id="TIGR01768">
    <property type="entry name" value="GGGP-family"/>
    <property type="match status" value="1"/>
</dbReference>
<feature type="binding site" evidence="10">
    <location>
        <position position="52"/>
    </location>
    <ligand>
        <name>Mg(2+)</name>
        <dbReference type="ChEBI" id="CHEBI:18420"/>
    </ligand>
</feature>
<feature type="binding site" evidence="10">
    <location>
        <begin position="171"/>
        <end position="177"/>
    </location>
    <ligand>
        <name>sn-glycerol 1-phosphate</name>
        <dbReference type="ChEBI" id="CHEBI:57685"/>
    </ligand>
</feature>
<keyword evidence="1 10" id="KW-0963">Cytoplasm</keyword>
<keyword evidence="4 10" id="KW-0479">Metal-binding</keyword>
<proteinExistence type="inferred from homology"/>
<dbReference type="GO" id="GO:0000107">
    <property type="term" value="F:imidazoleglycerol-phosphate synthase activity"/>
    <property type="evidence" value="ECO:0007669"/>
    <property type="project" value="TreeGrafter"/>
</dbReference>
<dbReference type="PANTHER" id="PTHR21235:SF22">
    <property type="entry name" value="GERANYLGERANYLGLYCERYL PHOSPHATE SYNTHASE"/>
    <property type="match status" value="1"/>
</dbReference>
<dbReference type="InterPro" id="IPR008205">
    <property type="entry name" value="GGGP_HepGP_synthase"/>
</dbReference>
<comment type="similarity">
    <text evidence="10">Belongs to the GGGP/HepGP synthase family. Group II subfamily.</text>
</comment>
<dbReference type="FunFam" id="3.20.20.390:FF:000001">
    <property type="entry name" value="Heptaprenylglyceryl phosphate synthase"/>
    <property type="match status" value="1"/>
</dbReference>
<comment type="function">
    <text evidence="10">Prenyltransferase that catalyzes the transfer of the geranylgeranyl moiety of geranylgeranyl diphosphate (GGPP) to the C3 hydroxyl of sn-glycerol-1-phosphate (G1P). This reaction is the first ether-bond-formation step in the biosynthesis of archaeal membrane lipids.</text>
</comment>
<dbReference type="GO" id="GO:0046474">
    <property type="term" value="P:glycerophospholipid biosynthetic process"/>
    <property type="evidence" value="ECO:0007669"/>
    <property type="project" value="UniProtKB-UniRule"/>
</dbReference>
<evidence type="ECO:0000256" key="7">
    <source>
        <dbReference type="ARBA" id="ARBA00023209"/>
    </source>
</evidence>
<sequence length="246" mass="26373">MSVRGYLNDVISKDKAAHLTLIDPDEQTPEAAGKIASSVDEAGTDAFMVGGSTSAEGEILDETVREIKRNSNLPTILFPGGQRGVSREADAIFFMSLLNSRNPYYITRAQMMGAPIVKKYELEPISMAYLIVEPGGTVGEVGEADLIPRDDTETAVNYSLASQYFGMGMVYLEAGSGAEKPVPTEMIEAVRSSIDSTLIVGGGIRTPELASERVDAGAQIIVTGTLVERAEDKFEKINRLTTAMKG</sequence>
<feature type="binding site" evidence="10">
    <location>
        <position position="23"/>
    </location>
    <ligand>
        <name>Mg(2+)</name>
        <dbReference type="ChEBI" id="CHEBI:18420"/>
    </ligand>
</feature>
<comment type="caution">
    <text evidence="11">The sequence shown here is derived from an EMBL/GenBank/DDBJ whole genome shotgun (WGS) entry which is preliminary data.</text>
</comment>
<feature type="binding site" evidence="10">
    <location>
        <begin position="202"/>
        <end position="203"/>
    </location>
    <ligand>
        <name>sn-glycerol 1-phosphate</name>
        <dbReference type="ChEBI" id="CHEBI:57685"/>
    </ligand>
</feature>
<evidence type="ECO:0000256" key="6">
    <source>
        <dbReference type="ARBA" id="ARBA00023098"/>
    </source>
</evidence>
<dbReference type="EMBL" id="LHXK01000104">
    <property type="protein sequence ID" value="KXA88564.1"/>
    <property type="molecule type" value="Genomic_DNA"/>
</dbReference>
<comment type="pathway">
    <text evidence="10">Membrane lipid metabolism; glycerophospholipid metabolism.</text>
</comment>
<dbReference type="GO" id="GO:0005737">
    <property type="term" value="C:cytoplasm"/>
    <property type="evidence" value="ECO:0007669"/>
    <property type="project" value="UniProtKB-SubCell"/>
</dbReference>
<dbReference type="UniPathway" id="UPA00940"/>
<dbReference type="NCBIfam" id="TIGR01769">
    <property type="entry name" value="GGGP"/>
    <property type="match status" value="1"/>
</dbReference>
<keyword evidence="8 10" id="KW-1208">Phospholipid metabolism</keyword>
<comment type="caution">
    <text evidence="10">Lacks conserved residue(s) required for the propagation of feature annotation.</text>
</comment>
<evidence type="ECO:0000313" key="12">
    <source>
        <dbReference type="Proteomes" id="UP000070184"/>
    </source>
</evidence>
<dbReference type="AlphaFoldDB" id="A0A133U301"/>
<dbReference type="GO" id="GO:0047294">
    <property type="term" value="F:phosphoglycerol geranylgeranyltransferase activity"/>
    <property type="evidence" value="ECO:0007669"/>
    <property type="project" value="UniProtKB-UniRule"/>
</dbReference>
<dbReference type="EC" id="2.5.1.41" evidence="10"/>
<protein>
    <recommendedName>
        <fullName evidence="10">Geranylgeranylglyceryl phosphate synthase</fullName>
        <shortName evidence="10">GGGP synthase</shortName>
        <shortName evidence="10">GGGPS</shortName>
        <ecNumber evidence="10">2.5.1.41</ecNumber>
    </recommendedName>
    <alternativeName>
        <fullName evidence="10">(S)-3-O-geranylgeranylglyceryl phosphate synthase</fullName>
    </alternativeName>
    <alternativeName>
        <fullName evidence="10">Phosphoglycerol geranylgeranyltransferase</fullName>
    </alternativeName>
</protein>
<keyword evidence="2 10" id="KW-0444">Lipid biosynthesis</keyword>
<keyword evidence="5 10" id="KW-0460">Magnesium</keyword>
<comment type="cofactor">
    <cofactor evidence="10">
        <name>Mg(2+)</name>
        <dbReference type="ChEBI" id="CHEBI:18420"/>
    </cofactor>
</comment>
<reference evidence="11 12" key="1">
    <citation type="journal article" date="2016" name="Sci. Rep.">
        <title>Metabolic traits of an uncultured archaeal lineage -MSBL1- from brine pools of the Red Sea.</title>
        <authorList>
            <person name="Mwirichia R."/>
            <person name="Alam I."/>
            <person name="Rashid M."/>
            <person name="Vinu M."/>
            <person name="Ba-Alawi W."/>
            <person name="Anthony Kamau A."/>
            <person name="Kamanda Ngugi D."/>
            <person name="Goker M."/>
            <person name="Klenk H.P."/>
            <person name="Bajic V."/>
            <person name="Stingl U."/>
        </authorList>
    </citation>
    <scope>NUCLEOTIDE SEQUENCE [LARGE SCALE GENOMIC DNA]</scope>
    <source>
        <strain evidence="11">SCGC-AAA259B11</strain>
    </source>
</reference>
<evidence type="ECO:0000256" key="9">
    <source>
        <dbReference type="ARBA" id="ARBA00047288"/>
    </source>
</evidence>
<keyword evidence="3 10" id="KW-0808">Transferase</keyword>
<dbReference type="CDD" id="cd02812">
    <property type="entry name" value="PcrB_like"/>
    <property type="match status" value="1"/>
</dbReference>
<dbReference type="NCBIfam" id="NF003198">
    <property type="entry name" value="PRK04169.1-2"/>
    <property type="match status" value="1"/>
</dbReference>
<dbReference type="HAMAP" id="MF_00112">
    <property type="entry name" value="GGGP_HepGP_synthase"/>
    <property type="match status" value="1"/>
</dbReference>
<evidence type="ECO:0000256" key="8">
    <source>
        <dbReference type="ARBA" id="ARBA00023264"/>
    </source>
</evidence>
<evidence type="ECO:0000256" key="2">
    <source>
        <dbReference type="ARBA" id="ARBA00022516"/>
    </source>
</evidence>
<dbReference type="InterPro" id="IPR038597">
    <property type="entry name" value="GGGP/HepGP_synthase_sf"/>
</dbReference>